<keyword evidence="2" id="KW-1185">Reference proteome</keyword>
<name>A0A6P0UGF7_9FLAO</name>
<dbReference type="SUPFAM" id="SSF53448">
    <property type="entry name" value="Nucleotide-diphospho-sugar transferases"/>
    <property type="match status" value="1"/>
</dbReference>
<sequence>MSEALPPIVVVAYNRPRSLDRLLRSLGAASYPDHPITLIISIDKGPDNQKVVDIAHDYDWQYGEKEVLHQEKNLGLKTHILQCGDLSLKYGNVVILEDDLFVSQSFYFYSLEALTFTKNKEYVGGISLYNHQFNVHTGESFNAIEDGYDNWYFQFASSWGQAWSKAQWEGFKNWYVKQISIHDNENIPQYVRSWSDKSWLKLYIAYLIDKERYFLYPMISYTTNFSDAGTHVSEDSTLFQVPLVYGAKTKFSFSELKDSISVYDAFFENTKVSEIMGYSRDTMCLDLYGYKPNFGQRFWLSSKVLDYQILRTFGRSLKPLEANILCGIDGTDFFLYDTSIKSRNNHRHPFERRLLYSIKQIAYRDALKLILKMTLAKRHGIIRRLKNL</sequence>
<dbReference type="PANTHER" id="PTHR33604">
    <property type="entry name" value="OSJNBA0004B13.7 PROTEIN"/>
    <property type="match status" value="1"/>
</dbReference>
<dbReference type="GO" id="GO:0016740">
    <property type="term" value="F:transferase activity"/>
    <property type="evidence" value="ECO:0007669"/>
    <property type="project" value="UniProtKB-KW"/>
</dbReference>
<dbReference type="AlphaFoldDB" id="A0A6P0UGF7"/>
<organism evidence="1 2">
    <name type="scientific">Muriicola jejuensis</name>
    <dbReference type="NCBI Taxonomy" id="504488"/>
    <lineage>
        <taxon>Bacteria</taxon>
        <taxon>Pseudomonadati</taxon>
        <taxon>Bacteroidota</taxon>
        <taxon>Flavobacteriia</taxon>
        <taxon>Flavobacteriales</taxon>
        <taxon>Flavobacteriaceae</taxon>
        <taxon>Muriicola</taxon>
    </lineage>
</organism>
<dbReference type="Gene3D" id="3.90.550.10">
    <property type="entry name" value="Spore Coat Polysaccharide Biosynthesis Protein SpsA, Chain A"/>
    <property type="match status" value="1"/>
</dbReference>
<dbReference type="PANTHER" id="PTHR33604:SF3">
    <property type="entry name" value="OSJNBA0004B13.7 PROTEIN"/>
    <property type="match status" value="1"/>
</dbReference>
<evidence type="ECO:0000313" key="1">
    <source>
        <dbReference type="EMBL" id="NER11530.1"/>
    </source>
</evidence>
<dbReference type="RefSeq" id="WP_163693986.1">
    <property type="nucleotide sequence ID" value="NZ_FXTW01000003.1"/>
</dbReference>
<comment type="caution">
    <text evidence="1">The sequence shown here is derived from an EMBL/GenBank/DDBJ whole genome shotgun (WGS) entry which is preliminary data.</text>
</comment>
<dbReference type="InterPro" id="IPR029044">
    <property type="entry name" value="Nucleotide-diphossugar_trans"/>
</dbReference>
<proteinExistence type="predicted"/>
<dbReference type="Proteomes" id="UP000468443">
    <property type="component" value="Unassembled WGS sequence"/>
</dbReference>
<accession>A0A6P0UGF7</accession>
<dbReference type="CDD" id="cd00761">
    <property type="entry name" value="Glyco_tranf_GTA_type"/>
    <property type="match status" value="1"/>
</dbReference>
<keyword evidence="1" id="KW-0808">Transferase</keyword>
<reference evidence="1 2" key="1">
    <citation type="submission" date="2020-01" db="EMBL/GenBank/DDBJ databases">
        <title>Muriicola jejuensis KCTC 22299.</title>
        <authorList>
            <person name="Wang G."/>
        </authorList>
    </citation>
    <scope>NUCLEOTIDE SEQUENCE [LARGE SCALE GENOMIC DNA]</scope>
    <source>
        <strain evidence="1 2">KCTC 22299</strain>
    </source>
</reference>
<evidence type="ECO:0000313" key="2">
    <source>
        <dbReference type="Proteomes" id="UP000468443"/>
    </source>
</evidence>
<dbReference type="EMBL" id="JAABOP010000005">
    <property type="protein sequence ID" value="NER11530.1"/>
    <property type="molecule type" value="Genomic_DNA"/>
</dbReference>
<gene>
    <name evidence="1" type="ORF">GWK09_13440</name>
</gene>
<protein>
    <submittedName>
        <fullName evidence="1">Glycosyltransferase</fullName>
    </submittedName>
</protein>